<dbReference type="Proteomes" id="UP000192276">
    <property type="component" value="Unassembled WGS sequence"/>
</dbReference>
<protein>
    <submittedName>
        <fullName evidence="2">Uncharacterized protein</fullName>
    </submittedName>
</protein>
<comment type="caution">
    <text evidence="2">The sequence shown here is derived from an EMBL/GenBank/DDBJ whole genome shotgun (WGS) entry which is preliminary data.</text>
</comment>
<reference evidence="3" key="1">
    <citation type="submission" date="2016-04" db="EMBL/GenBank/DDBJ databases">
        <authorList>
            <person name="Chen L."/>
            <person name="Zhuang W."/>
            <person name="Wang G."/>
        </authorList>
    </citation>
    <scope>NUCLEOTIDE SEQUENCE [LARGE SCALE GENOMIC DNA]</scope>
    <source>
        <strain evidence="3">208</strain>
    </source>
</reference>
<organism evidence="2 3">
    <name type="scientific">Niastella populi</name>
    <dbReference type="NCBI Taxonomy" id="550983"/>
    <lineage>
        <taxon>Bacteria</taxon>
        <taxon>Pseudomonadati</taxon>
        <taxon>Bacteroidota</taxon>
        <taxon>Chitinophagia</taxon>
        <taxon>Chitinophagales</taxon>
        <taxon>Chitinophagaceae</taxon>
        <taxon>Niastella</taxon>
    </lineage>
</organism>
<keyword evidence="3" id="KW-1185">Reference proteome</keyword>
<evidence type="ECO:0000313" key="3">
    <source>
        <dbReference type="Proteomes" id="UP000192276"/>
    </source>
</evidence>
<name>A0A1V9EHZ2_9BACT</name>
<feature type="chain" id="PRO_5013184289" evidence="1">
    <location>
        <begin position="29"/>
        <end position="135"/>
    </location>
</feature>
<proteinExistence type="predicted"/>
<keyword evidence="1" id="KW-0732">Signal</keyword>
<accession>A0A1V9EHZ2</accession>
<dbReference type="RefSeq" id="WP_242675089.1">
    <property type="nucleotide sequence ID" value="NZ_LWBP01000254.1"/>
</dbReference>
<sequence>MKKAMRNFGFIAIALVALTFAFSNTALANEEGPSKNVTELKFIGNKENQPVFELNLKSTVEDEYTVTFRDEYGNILYAEKFKGVGLSKKFMLKSDDLSDAALNVVVKSKKNGTTEVYSINRSHTYVEETTVNKVK</sequence>
<dbReference type="AlphaFoldDB" id="A0A1V9EHZ2"/>
<evidence type="ECO:0000256" key="1">
    <source>
        <dbReference type="SAM" id="SignalP"/>
    </source>
</evidence>
<gene>
    <name evidence="2" type="ORF">A4R26_09295</name>
</gene>
<feature type="signal peptide" evidence="1">
    <location>
        <begin position="1"/>
        <end position="28"/>
    </location>
</feature>
<evidence type="ECO:0000313" key="2">
    <source>
        <dbReference type="EMBL" id="OQP45681.1"/>
    </source>
</evidence>
<dbReference type="EMBL" id="LWBP01000254">
    <property type="protein sequence ID" value="OQP45681.1"/>
    <property type="molecule type" value="Genomic_DNA"/>
</dbReference>